<evidence type="ECO:0000256" key="3">
    <source>
        <dbReference type="ARBA" id="ARBA00022692"/>
    </source>
</evidence>
<keyword evidence="11" id="KW-1185">Reference proteome</keyword>
<feature type="transmembrane region" description="Helical" evidence="8">
    <location>
        <begin position="783"/>
        <end position="806"/>
    </location>
</feature>
<dbReference type="EMBL" id="JANCYW010000007">
    <property type="protein sequence ID" value="KAK4536134.1"/>
    <property type="molecule type" value="Genomic_DNA"/>
</dbReference>
<keyword evidence="3 8" id="KW-0812">Transmembrane</keyword>
<dbReference type="GO" id="GO:0008324">
    <property type="term" value="F:monoatomic cation transmembrane transporter activity"/>
    <property type="evidence" value="ECO:0007669"/>
    <property type="project" value="InterPro"/>
</dbReference>
<feature type="compositionally biased region" description="Polar residues" evidence="7">
    <location>
        <begin position="51"/>
        <end position="70"/>
    </location>
</feature>
<evidence type="ECO:0000256" key="4">
    <source>
        <dbReference type="ARBA" id="ARBA00022737"/>
    </source>
</evidence>
<dbReference type="GO" id="GO:0006813">
    <property type="term" value="P:potassium ion transport"/>
    <property type="evidence" value="ECO:0007669"/>
    <property type="project" value="InterPro"/>
</dbReference>
<dbReference type="PANTHER" id="PTHR43652:SF2">
    <property type="entry name" value="BASIC AMINO ACID ANTIPORTER YFCC-RELATED"/>
    <property type="match status" value="1"/>
</dbReference>
<dbReference type="SUPFAM" id="SSF116726">
    <property type="entry name" value="TrkA C-terminal domain-like"/>
    <property type="match status" value="2"/>
</dbReference>
<evidence type="ECO:0000256" key="7">
    <source>
        <dbReference type="SAM" id="MobiDB-lite"/>
    </source>
</evidence>
<dbReference type="Proteomes" id="UP001301350">
    <property type="component" value="Unassembled WGS sequence"/>
</dbReference>
<dbReference type="GO" id="GO:0005886">
    <property type="term" value="C:plasma membrane"/>
    <property type="evidence" value="ECO:0007669"/>
    <property type="project" value="TreeGrafter"/>
</dbReference>
<feature type="compositionally biased region" description="Polar residues" evidence="7">
    <location>
        <begin position="1"/>
        <end position="11"/>
    </location>
</feature>
<keyword evidence="4" id="KW-0677">Repeat</keyword>
<dbReference type="Gene3D" id="3.30.70.1450">
    <property type="entry name" value="Regulator of K+ conductance, C-terminal domain"/>
    <property type="match status" value="2"/>
</dbReference>
<dbReference type="Pfam" id="PF02080">
    <property type="entry name" value="TrkA_C"/>
    <property type="match status" value="1"/>
</dbReference>
<evidence type="ECO:0000259" key="9">
    <source>
        <dbReference type="PROSITE" id="PS51202"/>
    </source>
</evidence>
<dbReference type="InterPro" id="IPR051679">
    <property type="entry name" value="DASS-Related_Transporters"/>
</dbReference>
<gene>
    <name evidence="10" type="ORF">CDCA_CDCA07G2159</name>
</gene>
<feature type="region of interest" description="Disordered" evidence="7">
    <location>
        <begin position="1"/>
        <end position="97"/>
    </location>
</feature>
<evidence type="ECO:0000256" key="6">
    <source>
        <dbReference type="ARBA" id="ARBA00023136"/>
    </source>
</evidence>
<keyword evidence="6 8" id="KW-0472">Membrane</keyword>
<dbReference type="PROSITE" id="PS51202">
    <property type="entry name" value="RCK_C"/>
    <property type="match status" value="2"/>
</dbReference>
<keyword evidence="2" id="KW-0813">Transport</keyword>
<dbReference type="InterPro" id="IPR036721">
    <property type="entry name" value="RCK_C_sf"/>
</dbReference>
<feature type="transmembrane region" description="Helical" evidence="8">
    <location>
        <begin position="452"/>
        <end position="473"/>
    </location>
</feature>
<name>A0AAV9IVG8_CYACA</name>
<accession>A0AAV9IVG8</accession>
<feature type="domain" description="RCK C-terminal" evidence="9">
    <location>
        <begin position="483"/>
        <end position="569"/>
    </location>
</feature>
<dbReference type="InterPro" id="IPR004680">
    <property type="entry name" value="Cit_transptr-like_dom"/>
</dbReference>
<feature type="transmembrane region" description="Helical" evidence="8">
    <location>
        <begin position="813"/>
        <end position="833"/>
    </location>
</feature>
<dbReference type="InterPro" id="IPR006037">
    <property type="entry name" value="RCK_C"/>
</dbReference>
<comment type="subcellular location">
    <subcellularLocation>
        <location evidence="1">Membrane</location>
        <topology evidence="1">Multi-pass membrane protein</topology>
    </subcellularLocation>
</comment>
<protein>
    <recommendedName>
        <fullName evidence="9">RCK C-terminal domain-containing protein</fullName>
    </recommendedName>
</protein>
<feature type="transmembrane region" description="Helical" evidence="8">
    <location>
        <begin position="412"/>
        <end position="432"/>
    </location>
</feature>
<evidence type="ECO:0000313" key="11">
    <source>
        <dbReference type="Proteomes" id="UP001301350"/>
    </source>
</evidence>
<feature type="domain" description="RCK C-terminal" evidence="9">
    <location>
        <begin position="576"/>
        <end position="660"/>
    </location>
</feature>
<comment type="caution">
    <text evidence="10">The sequence shown here is derived from an EMBL/GenBank/DDBJ whole genome shotgun (WGS) entry which is preliminary data.</text>
</comment>
<feature type="compositionally biased region" description="Polar residues" evidence="7">
    <location>
        <begin position="25"/>
        <end position="38"/>
    </location>
</feature>
<evidence type="ECO:0000256" key="2">
    <source>
        <dbReference type="ARBA" id="ARBA00022448"/>
    </source>
</evidence>
<proteinExistence type="predicted"/>
<feature type="transmembrane region" description="Helical" evidence="8">
    <location>
        <begin position="275"/>
        <end position="292"/>
    </location>
</feature>
<dbReference type="Pfam" id="PF03600">
    <property type="entry name" value="CitMHS"/>
    <property type="match status" value="1"/>
</dbReference>
<keyword evidence="5 8" id="KW-1133">Transmembrane helix</keyword>
<feature type="transmembrane region" description="Helical" evidence="8">
    <location>
        <begin position="853"/>
        <end position="873"/>
    </location>
</feature>
<feature type="transmembrane region" description="Helical" evidence="8">
    <location>
        <begin position="680"/>
        <end position="713"/>
    </location>
</feature>
<evidence type="ECO:0000256" key="8">
    <source>
        <dbReference type="SAM" id="Phobius"/>
    </source>
</evidence>
<dbReference type="PANTHER" id="PTHR43652">
    <property type="entry name" value="BASIC AMINO ACID ANTIPORTER YFCC-RELATED"/>
    <property type="match status" value="1"/>
</dbReference>
<dbReference type="AlphaFoldDB" id="A0AAV9IVG8"/>
<evidence type="ECO:0000313" key="10">
    <source>
        <dbReference type="EMBL" id="KAK4536134.1"/>
    </source>
</evidence>
<feature type="transmembrane region" description="Helical" evidence="8">
    <location>
        <begin position="725"/>
        <end position="744"/>
    </location>
</feature>
<evidence type="ECO:0000256" key="5">
    <source>
        <dbReference type="ARBA" id="ARBA00022989"/>
    </source>
</evidence>
<feature type="transmembrane region" description="Helical" evidence="8">
    <location>
        <begin position="756"/>
        <end position="777"/>
    </location>
</feature>
<reference evidence="10 11" key="1">
    <citation type="submission" date="2022-07" db="EMBL/GenBank/DDBJ databases">
        <title>Genome-wide signatures of adaptation to extreme environments.</title>
        <authorList>
            <person name="Cho C.H."/>
            <person name="Yoon H.S."/>
        </authorList>
    </citation>
    <scope>NUCLEOTIDE SEQUENCE [LARGE SCALE GENOMIC DNA]</scope>
    <source>
        <strain evidence="10 11">DBV 063 E5</strain>
    </source>
</reference>
<feature type="transmembrane region" description="Helical" evidence="8">
    <location>
        <begin position="247"/>
        <end position="268"/>
    </location>
</feature>
<sequence length="875" mass="93258">MTPNATRSQRAGSDGASSRPPEGQAATSSGSNEASTEFQLFDLEDDWDGSFASQLGHSGASRTRTSTIESQRGRLAVASDAGSQVARPPPVLGMPEGSFALRRDSSSVGLDERSGEWAVPNGKDEWRRHTMSECGHISGGHSGTNGLRHRLGSGARLASHGNAAVPNGDCNEEQIVVDGALNGDDHDMGGERKAMDGGRSGPVVGRSLSSCCRWEAWSDAAHATVEWFVDVTRSVARHTCDFLVANWIVLVALALCGVGLAFLGVYAFQPLSWKGWFTFAVLLIVLAAIVAGWLPTHYVLIVADVALMAFFVTTPSEGLSGFSNPGVVSVAVLFMVSEGIQRTSALRWIFRHLLGRPKSLFVAQLRSCIPVAVFSVFLHKTATMVMMIPTVQRWARLNGLSSSKLLMPMNDAALVGSTVTIIGSSTNLVLIGLTQQANVTNPKTGQPVNLSIFGIGQVAIFNWLACLLVLFAVSRLLLTDRENVVEDLVAKPREYSVAVAVLPSSPIVGLTIQEAGLRSLKGLFLFELTRDNGALIAAPGPDTIIQADDIMLFAGRVETVTELYMIEGVVPASTQTRKLSVQMHRRRLYEVVVSPFSSLRGKTVRETNFRKRYRGAIIAVHRGGAIVRDKIGDIEIRGGETFIVEAGDDFGELYARDSDFSLVSEISGSYRPRDDLPHMIIAGVLAAAMVGIAASALMSIVVSASLAALGMIITGCMTPRQAGESVKIPIMLTIAAAFGVGQAMEVSGAAAQLARFVVNVLGNLGTIGLLFGIYIISALLANVITSVAAVSIMFSIVASPSSGIIYRANLNPLAALYVMAIAANCTFLLHIGQDTNLMVHGAANYRVVDWIKLGVPLQIASGIVTVLVAYWFFRS</sequence>
<evidence type="ECO:0000256" key="1">
    <source>
        <dbReference type="ARBA" id="ARBA00004141"/>
    </source>
</evidence>
<organism evidence="10 11">
    <name type="scientific">Cyanidium caldarium</name>
    <name type="common">Red alga</name>
    <dbReference type="NCBI Taxonomy" id="2771"/>
    <lineage>
        <taxon>Eukaryota</taxon>
        <taxon>Rhodophyta</taxon>
        <taxon>Bangiophyceae</taxon>
        <taxon>Cyanidiales</taxon>
        <taxon>Cyanidiaceae</taxon>
        <taxon>Cyanidium</taxon>
    </lineage>
</organism>